<feature type="transmembrane region" description="Helical" evidence="9">
    <location>
        <begin position="631"/>
        <end position="654"/>
    </location>
</feature>
<dbReference type="PANTHER" id="PTHR11388">
    <property type="entry name" value="ORGANIC ANION TRANSPORTER"/>
    <property type="match status" value="1"/>
</dbReference>
<keyword evidence="7" id="KW-1015">Disulfide bond</keyword>
<protein>
    <submittedName>
        <fullName evidence="11">Solute carrier organic anion transporter family member 4A1-like</fullName>
    </submittedName>
</protein>
<evidence type="ECO:0000256" key="8">
    <source>
        <dbReference type="SAM" id="MobiDB-lite"/>
    </source>
</evidence>
<comment type="subcellular location">
    <subcellularLocation>
        <location evidence="1">Cell membrane</location>
        <topology evidence="1">Multi-pass membrane protein</topology>
    </subcellularLocation>
</comment>
<feature type="transmembrane region" description="Helical" evidence="9">
    <location>
        <begin position="302"/>
        <end position="321"/>
    </location>
</feature>
<evidence type="ECO:0000256" key="4">
    <source>
        <dbReference type="ARBA" id="ARBA00022692"/>
    </source>
</evidence>
<evidence type="ECO:0000256" key="7">
    <source>
        <dbReference type="ARBA" id="ARBA00023157"/>
    </source>
</evidence>
<evidence type="ECO:0000256" key="5">
    <source>
        <dbReference type="ARBA" id="ARBA00022989"/>
    </source>
</evidence>
<dbReference type="GO" id="GO:0016323">
    <property type="term" value="C:basolateral plasma membrane"/>
    <property type="evidence" value="ECO:0007669"/>
    <property type="project" value="TreeGrafter"/>
</dbReference>
<keyword evidence="6 9" id="KW-0472">Membrane</keyword>
<feature type="domain" description="Kazal-like" evidence="10">
    <location>
        <begin position="822"/>
        <end position="873"/>
    </location>
</feature>
<evidence type="ECO:0000256" key="3">
    <source>
        <dbReference type="ARBA" id="ARBA00022475"/>
    </source>
</evidence>
<feature type="region of interest" description="Disordered" evidence="8">
    <location>
        <begin position="1041"/>
        <end position="1173"/>
    </location>
</feature>
<evidence type="ECO:0000256" key="2">
    <source>
        <dbReference type="ARBA" id="ARBA00009657"/>
    </source>
</evidence>
<evidence type="ECO:0000259" key="10">
    <source>
        <dbReference type="PROSITE" id="PS51465"/>
    </source>
</evidence>
<evidence type="ECO:0000256" key="1">
    <source>
        <dbReference type="ARBA" id="ARBA00004651"/>
    </source>
</evidence>
<organism evidence="11">
    <name type="scientific">Hirondellea gigas</name>
    <dbReference type="NCBI Taxonomy" id="1518452"/>
    <lineage>
        <taxon>Eukaryota</taxon>
        <taxon>Metazoa</taxon>
        <taxon>Ecdysozoa</taxon>
        <taxon>Arthropoda</taxon>
        <taxon>Crustacea</taxon>
        <taxon>Multicrustacea</taxon>
        <taxon>Malacostraca</taxon>
        <taxon>Eumalacostraca</taxon>
        <taxon>Peracarida</taxon>
        <taxon>Amphipoda</taxon>
        <taxon>Amphilochidea</taxon>
        <taxon>Lysianassida</taxon>
        <taxon>Lysianassidira</taxon>
        <taxon>Lysianassoidea</taxon>
        <taxon>Lysianassidae</taxon>
        <taxon>Hirondellea</taxon>
    </lineage>
</organism>
<feature type="region of interest" description="Disordered" evidence="8">
    <location>
        <begin position="1199"/>
        <end position="1230"/>
    </location>
</feature>
<dbReference type="Gene3D" id="1.20.1250.20">
    <property type="entry name" value="MFS general substrate transporter like domains"/>
    <property type="match status" value="1"/>
</dbReference>
<dbReference type="InterPro" id="IPR002350">
    <property type="entry name" value="Kazal_dom"/>
</dbReference>
<evidence type="ECO:0000256" key="9">
    <source>
        <dbReference type="SAM" id="Phobius"/>
    </source>
</evidence>
<proteinExistence type="evidence at transcript level"/>
<dbReference type="PROSITE" id="PS51465">
    <property type="entry name" value="KAZAL_2"/>
    <property type="match status" value="1"/>
</dbReference>
<evidence type="ECO:0000256" key="6">
    <source>
        <dbReference type="ARBA" id="ARBA00023136"/>
    </source>
</evidence>
<feature type="transmembrane region" description="Helical" evidence="9">
    <location>
        <begin position="539"/>
        <end position="563"/>
    </location>
</feature>
<feature type="compositionally biased region" description="Polar residues" evidence="8">
    <location>
        <begin position="102"/>
        <end position="114"/>
    </location>
</feature>
<dbReference type="SUPFAM" id="SSF103473">
    <property type="entry name" value="MFS general substrate transporter"/>
    <property type="match status" value="2"/>
</dbReference>
<dbReference type="PANTHER" id="PTHR11388:SF142">
    <property type="entry name" value="SOLUTE CARRIER ORGANIC ANION TRANSPORTER FAMILY MEMBER 5A1"/>
    <property type="match status" value="1"/>
</dbReference>
<feature type="compositionally biased region" description="Polar residues" evidence="8">
    <location>
        <begin position="1050"/>
        <end position="1064"/>
    </location>
</feature>
<feature type="compositionally biased region" description="Polar residues" evidence="8">
    <location>
        <begin position="53"/>
        <end position="62"/>
    </location>
</feature>
<name>A0A6A7FXF1_9CRUS</name>
<feature type="transmembrane region" description="Helical" evidence="9">
    <location>
        <begin position="455"/>
        <end position="479"/>
    </location>
</feature>
<dbReference type="AlphaFoldDB" id="A0A6A7FXF1"/>
<dbReference type="GO" id="GO:0043252">
    <property type="term" value="P:sodium-independent organic anion transport"/>
    <property type="evidence" value="ECO:0007669"/>
    <property type="project" value="TreeGrafter"/>
</dbReference>
<feature type="transmembrane region" description="Helical" evidence="9">
    <location>
        <begin position="666"/>
        <end position="690"/>
    </location>
</feature>
<comment type="similarity">
    <text evidence="2">Belongs to the organo anion transporter (TC 2.A.60) family.</text>
</comment>
<dbReference type="NCBIfam" id="TIGR00805">
    <property type="entry name" value="oat"/>
    <property type="match status" value="1"/>
</dbReference>
<dbReference type="EMBL" id="IACT01004019">
    <property type="protein sequence ID" value="LAC23231.1"/>
    <property type="molecule type" value="mRNA"/>
</dbReference>
<feature type="compositionally biased region" description="Low complexity" evidence="8">
    <location>
        <begin position="21"/>
        <end position="32"/>
    </location>
</feature>
<accession>A0A6A7FXF1</accession>
<feature type="transmembrane region" description="Helical" evidence="9">
    <location>
        <begin position="952"/>
        <end position="974"/>
    </location>
</feature>
<evidence type="ECO:0000313" key="11">
    <source>
        <dbReference type="EMBL" id="LAC23231.1"/>
    </source>
</evidence>
<feature type="compositionally biased region" description="Polar residues" evidence="8">
    <location>
        <begin position="1214"/>
        <end position="1223"/>
    </location>
</feature>
<keyword evidence="4 9" id="KW-0812">Transmembrane</keyword>
<feature type="transmembrane region" description="Helical" evidence="9">
    <location>
        <begin position="491"/>
        <end position="519"/>
    </location>
</feature>
<feature type="region of interest" description="Disordered" evidence="8">
    <location>
        <begin position="1"/>
        <end position="170"/>
    </location>
</feature>
<reference evidence="11" key="1">
    <citation type="submission" date="2017-11" db="EMBL/GenBank/DDBJ databases">
        <title>The sensing device of the deep-sea amphipod.</title>
        <authorList>
            <person name="Kobayashi H."/>
            <person name="Nagahama T."/>
            <person name="Arai W."/>
            <person name="Sasagawa Y."/>
            <person name="Umeda M."/>
            <person name="Hayashi T."/>
            <person name="Nikaido I."/>
            <person name="Watanabe H."/>
            <person name="Oguri K."/>
            <person name="Kitazato H."/>
            <person name="Fujioka K."/>
            <person name="Kido Y."/>
            <person name="Takami H."/>
        </authorList>
    </citation>
    <scope>NUCLEOTIDE SEQUENCE</scope>
    <source>
        <tissue evidence="11">Whole body</tissue>
    </source>
</reference>
<feature type="transmembrane region" description="Helical" evidence="9">
    <location>
        <begin position="905"/>
        <end position="931"/>
    </location>
</feature>
<dbReference type="InterPro" id="IPR004156">
    <property type="entry name" value="OATP"/>
</dbReference>
<feature type="compositionally biased region" description="Low complexity" evidence="8">
    <location>
        <begin position="88"/>
        <end position="100"/>
    </location>
</feature>
<sequence>MSNDAYEASGLYSHQNTAPPQRQQQRLKQQQKNKVANSDTSSKRWKKGCTSVPEPSTTSDLSSQHRKAVFSRDNSNSSSNSGATITPSAASSSNNSNDNNGVHPTNGATRSGSSCEKVGCAPVSHTRSASNRSINSITNHNTTGANTNVDRGTDELNTNRNNSIGESNALNQSCTFTGDRLHEGSSNILYDNRGITSTNADEKQLQSSLSQSTNVILPSNNGDDSTNEDTVYQCSEYINLEIQEISPGGVHQSSSVASANTNMAASPATTTSTMLPDASTAECGILTCRPTLLQKFATIKMFVLLLSLLVTVQQAVASGYLNSVITTLEKRYEVPSYITGLISSMYEIGNVSTVLFVSYLGSSRHIPVWIAIGCVAMGTGSLLFVGPQILLESWSIEIPGANSSNSSSICTAATVRRQPIDQLPELGFPKLPRLGSSSKSDCPEGEAAPFQMTPVLLFMAGQLLLGAGGSPLLTLGTTYIDDHVRREDSSLYIGIIYTMGAFGPVLGFLLGGYLLSFYVDTFFIPDSQITIERTHPRWIGMWWAGFLIGSVALFILSIPFIMFPKKLVKEREKVRLAEKKSIENVKGHKRSKSETSTCSRLSKTSLASRRMYGRDVRDIPACLFKLILNPIYFMTCLAACMELIIVSGFIVFLPKYLETQFSLSNVQASVFTGGVAIPGACVGTLLGGVILKRFSLRPKGAVQMLMICNLIGLSLYGLFFVLGCENVKMAGTTSPYFNRSGGRFSSAKLQSKPTSASPSSSSMLSALSSSTLPKFITNTDSMYEWSPTTTSGLGAGGSVSSYTGDAPSSWNSAGQLTSSFTVNLTSWCNTGCECSHRLAEPVCGNNGLTYFSPCHAGCTAASPSSFSNCTCIDSVATDPSSNQFAEVVVVPVATSGPCYIPCNTFVPFMAVLFLMCASVATSQMPLLMILLRSVSEEERALALGLQFVMYRLIAYIPAPIMFGSVIDSTCLMWTSSCGAGRCLMYDIEQFRFRYVGICASIKVIAAAIFVFDWLLIRWQYRLDMAGTLTVGDIVNSLRSVDRREEDTDEFSSNGNARSSFTTSGSHHNHHNHNHSYHHYSPTITTTTSTSAGQKTGTVYTAPSSPPPPYKGAASHNTQYKPGHKRSQSGCPSGSGPWVGGGAAGVHHHRRSHSTSSPPPGILSNLPGHTRRPSAGYQVSFRDAENVNASTPNEDLAQLESLLKEGDGDPAPAQDPSSALGSDSTNEEIVV</sequence>
<feature type="transmembrane region" description="Helical" evidence="9">
    <location>
        <begin position="994"/>
        <end position="1015"/>
    </location>
</feature>
<feature type="compositionally biased region" description="Basic residues" evidence="8">
    <location>
        <begin position="1066"/>
        <end position="1077"/>
    </location>
</feature>
<dbReference type="InterPro" id="IPR036058">
    <property type="entry name" value="Kazal_dom_sf"/>
</dbReference>
<feature type="transmembrane region" description="Helical" evidence="9">
    <location>
        <begin position="368"/>
        <end position="390"/>
    </location>
</feature>
<dbReference type="Pfam" id="PF03137">
    <property type="entry name" value="OATP"/>
    <property type="match status" value="1"/>
</dbReference>
<feature type="transmembrane region" description="Helical" evidence="9">
    <location>
        <begin position="341"/>
        <end position="361"/>
    </location>
</feature>
<keyword evidence="5 9" id="KW-1133">Transmembrane helix</keyword>
<dbReference type="SUPFAM" id="SSF100895">
    <property type="entry name" value="Kazal-type serine protease inhibitors"/>
    <property type="match status" value="1"/>
</dbReference>
<dbReference type="GO" id="GO:0015347">
    <property type="term" value="F:sodium-independent organic anion transmembrane transporter activity"/>
    <property type="evidence" value="ECO:0007669"/>
    <property type="project" value="TreeGrafter"/>
</dbReference>
<feature type="compositionally biased region" description="Low complexity" evidence="8">
    <location>
        <begin position="1078"/>
        <end position="1097"/>
    </location>
</feature>
<dbReference type="Pfam" id="PF07648">
    <property type="entry name" value="Kazal_2"/>
    <property type="match status" value="1"/>
</dbReference>
<feature type="transmembrane region" description="Helical" evidence="9">
    <location>
        <begin position="702"/>
        <end position="722"/>
    </location>
</feature>
<feature type="compositionally biased region" description="Polar residues" evidence="8">
    <location>
        <begin position="125"/>
        <end position="170"/>
    </location>
</feature>
<keyword evidence="3" id="KW-1003">Cell membrane</keyword>
<dbReference type="InterPro" id="IPR036259">
    <property type="entry name" value="MFS_trans_sf"/>
</dbReference>
<feature type="region of interest" description="Disordered" evidence="8">
    <location>
        <begin position="200"/>
        <end position="228"/>
    </location>
</feature>